<dbReference type="Proteomes" id="UP000515808">
    <property type="component" value="Chromosome"/>
</dbReference>
<evidence type="ECO:0000256" key="10">
    <source>
        <dbReference type="ARBA" id="ARBA00023136"/>
    </source>
</evidence>
<sequence length="451" mass="50773">MEILIKASQFILSLSLLIVLHELGHFIPAKLFKTRVEKFYLFFDYKFSLFKKKIGDTVYGIGWIPLGGYVKISGMIDESMDTEQLAQPAQPWEFRSKPAWQRLIIMLGGVFVNFVLGILIYICLMWAYGEKFLPNESVNNKDGIWVQDSLAMKIGLETGDKILTIDGEKIRKFNGITLGFINGNNFTVERNGEILEKKLPVDFIAKLMDRRKNEEGPVVSTRYPFIIAKVQKDSINENSGLKPKDIVTSINGDNIKYYDEAEAILSKYKGQEITLSVKRGNEIKEIPVKVTDRGTLGVVFGGVSYNDLAKLGYYDLADIEYSFAEAVPAGLNKSWKTLTDYVKQLKKIFNPSTGAYKGLGGFISIGSIFPDEWSAESFWNITAFLSIMLGFMNLLPIPALDGGHVVFTLWEMITGKKPGDKFLEYAQVVGFILLIALLLFANGNDIFRLFK</sequence>
<keyword evidence="7 11" id="KW-0862">Zinc</keyword>
<dbReference type="InterPro" id="IPR004387">
    <property type="entry name" value="Pept_M50_Zn"/>
</dbReference>
<dbReference type="GO" id="GO:0004222">
    <property type="term" value="F:metalloendopeptidase activity"/>
    <property type="evidence" value="ECO:0007669"/>
    <property type="project" value="InterPro"/>
</dbReference>
<keyword evidence="5 11" id="KW-0812">Transmembrane</keyword>
<gene>
    <name evidence="13" type="primary">rseP</name>
    <name evidence="13" type="ORF">H9W90_14535</name>
</gene>
<dbReference type="RefSeq" id="WP_187482296.1">
    <property type="nucleotide sequence ID" value="NZ_CP060695.1"/>
</dbReference>
<dbReference type="GO" id="GO:0016020">
    <property type="term" value="C:membrane"/>
    <property type="evidence" value="ECO:0007669"/>
    <property type="project" value="UniProtKB-SubCell"/>
</dbReference>
<dbReference type="EC" id="3.4.24.-" evidence="11"/>
<keyword evidence="4 13" id="KW-0645">Protease</keyword>
<dbReference type="InterPro" id="IPR008915">
    <property type="entry name" value="Peptidase_M50"/>
</dbReference>
<dbReference type="PANTHER" id="PTHR42837">
    <property type="entry name" value="REGULATOR OF SIGMA-E PROTEASE RSEP"/>
    <property type="match status" value="1"/>
</dbReference>
<dbReference type="CDD" id="cd06163">
    <property type="entry name" value="S2P-M50_PDZ_RseP-like"/>
    <property type="match status" value="1"/>
</dbReference>
<organism evidence="13 14">
    <name type="scientific">Polaribacter pectinis</name>
    <dbReference type="NCBI Taxonomy" id="2738844"/>
    <lineage>
        <taxon>Bacteria</taxon>
        <taxon>Pseudomonadati</taxon>
        <taxon>Bacteroidota</taxon>
        <taxon>Flavobacteriia</taxon>
        <taxon>Flavobacteriales</taxon>
        <taxon>Flavobacteriaceae</taxon>
    </lineage>
</organism>
<feature type="transmembrane region" description="Helical" evidence="11">
    <location>
        <begin position="422"/>
        <end position="441"/>
    </location>
</feature>
<dbReference type="NCBIfam" id="TIGR00054">
    <property type="entry name" value="RIP metalloprotease RseP"/>
    <property type="match status" value="1"/>
</dbReference>
<dbReference type="SMART" id="SM00228">
    <property type="entry name" value="PDZ"/>
    <property type="match status" value="1"/>
</dbReference>
<evidence type="ECO:0000256" key="7">
    <source>
        <dbReference type="ARBA" id="ARBA00022833"/>
    </source>
</evidence>
<dbReference type="Gene3D" id="2.30.42.10">
    <property type="match status" value="2"/>
</dbReference>
<keyword evidence="8 11" id="KW-1133">Transmembrane helix</keyword>
<dbReference type="InterPro" id="IPR036034">
    <property type="entry name" value="PDZ_sf"/>
</dbReference>
<evidence type="ECO:0000256" key="3">
    <source>
        <dbReference type="ARBA" id="ARBA00007931"/>
    </source>
</evidence>
<comment type="cofactor">
    <cofactor evidence="1 11">
        <name>Zn(2+)</name>
        <dbReference type="ChEBI" id="CHEBI:29105"/>
    </cofactor>
</comment>
<dbReference type="KEGG" id="ppec:H9W90_14535"/>
<feature type="transmembrane region" description="Helical" evidence="11">
    <location>
        <begin position="103"/>
        <end position="128"/>
    </location>
</feature>
<dbReference type="GO" id="GO:0046872">
    <property type="term" value="F:metal ion binding"/>
    <property type="evidence" value="ECO:0007669"/>
    <property type="project" value="UniProtKB-KW"/>
</dbReference>
<protein>
    <recommendedName>
        <fullName evidence="11">Zinc metalloprotease</fullName>
        <ecNumber evidence="11">3.4.24.-</ecNumber>
    </recommendedName>
</protein>
<accession>A0A7G9L9T6</accession>
<keyword evidence="11" id="KW-0479">Metal-binding</keyword>
<feature type="transmembrane region" description="Helical" evidence="11">
    <location>
        <begin position="384"/>
        <end position="410"/>
    </location>
</feature>
<evidence type="ECO:0000313" key="13">
    <source>
        <dbReference type="EMBL" id="QNM85385.1"/>
    </source>
</evidence>
<dbReference type="SUPFAM" id="SSF50156">
    <property type="entry name" value="PDZ domain-like"/>
    <property type="match status" value="2"/>
</dbReference>
<name>A0A7G9L9T6_9FLAO</name>
<keyword evidence="14" id="KW-1185">Reference proteome</keyword>
<evidence type="ECO:0000256" key="2">
    <source>
        <dbReference type="ARBA" id="ARBA00004141"/>
    </source>
</evidence>
<evidence type="ECO:0000256" key="9">
    <source>
        <dbReference type="ARBA" id="ARBA00023049"/>
    </source>
</evidence>
<reference evidence="13 14" key="1">
    <citation type="submission" date="2020-08" db="EMBL/GenBank/DDBJ databases">
        <title>Polaribacter sp. L12M9 isolated from gut of the Korean scallop.</title>
        <authorList>
            <person name="Jeong Y.S."/>
        </authorList>
    </citation>
    <scope>NUCLEOTIDE SEQUENCE [LARGE SCALE GENOMIC DNA]</scope>
    <source>
        <strain evidence="13 14">L12M9</strain>
    </source>
</reference>
<dbReference type="EMBL" id="CP060695">
    <property type="protein sequence ID" value="QNM85385.1"/>
    <property type="molecule type" value="Genomic_DNA"/>
</dbReference>
<dbReference type="InterPro" id="IPR001478">
    <property type="entry name" value="PDZ"/>
</dbReference>
<evidence type="ECO:0000256" key="1">
    <source>
        <dbReference type="ARBA" id="ARBA00001947"/>
    </source>
</evidence>
<evidence type="ECO:0000256" key="11">
    <source>
        <dbReference type="RuleBase" id="RU362031"/>
    </source>
</evidence>
<dbReference type="PANTHER" id="PTHR42837:SF2">
    <property type="entry name" value="MEMBRANE METALLOPROTEASE ARASP2, CHLOROPLASTIC-RELATED"/>
    <property type="match status" value="1"/>
</dbReference>
<keyword evidence="6 11" id="KW-0378">Hydrolase</keyword>
<evidence type="ECO:0000256" key="8">
    <source>
        <dbReference type="ARBA" id="ARBA00022989"/>
    </source>
</evidence>
<proteinExistence type="inferred from homology"/>
<comment type="similarity">
    <text evidence="3 11">Belongs to the peptidase M50B family.</text>
</comment>
<evidence type="ECO:0000259" key="12">
    <source>
        <dbReference type="SMART" id="SM00228"/>
    </source>
</evidence>
<dbReference type="Pfam" id="PF02163">
    <property type="entry name" value="Peptidase_M50"/>
    <property type="match status" value="1"/>
</dbReference>
<evidence type="ECO:0000256" key="5">
    <source>
        <dbReference type="ARBA" id="ARBA00022692"/>
    </source>
</evidence>
<keyword evidence="10 11" id="KW-0472">Membrane</keyword>
<evidence type="ECO:0000313" key="14">
    <source>
        <dbReference type="Proteomes" id="UP000515808"/>
    </source>
</evidence>
<evidence type="ECO:0000256" key="6">
    <source>
        <dbReference type="ARBA" id="ARBA00022801"/>
    </source>
</evidence>
<dbReference type="GO" id="GO:0006508">
    <property type="term" value="P:proteolysis"/>
    <property type="evidence" value="ECO:0007669"/>
    <property type="project" value="UniProtKB-KW"/>
</dbReference>
<keyword evidence="9 11" id="KW-0482">Metalloprotease</keyword>
<evidence type="ECO:0000256" key="4">
    <source>
        <dbReference type="ARBA" id="ARBA00022670"/>
    </source>
</evidence>
<feature type="domain" description="PDZ" evidence="12">
    <location>
        <begin position="212"/>
        <end position="281"/>
    </location>
</feature>
<comment type="subcellular location">
    <subcellularLocation>
        <location evidence="2">Membrane</location>
        <topology evidence="2">Multi-pass membrane protein</topology>
    </subcellularLocation>
</comment>
<dbReference type="AlphaFoldDB" id="A0A7G9L9T6"/>